<dbReference type="Pfam" id="PF00149">
    <property type="entry name" value="Metallophos"/>
    <property type="match status" value="1"/>
</dbReference>
<name>A0ABD3RG83_9STRA</name>
<reference evidence="7 8" key="1">
    <citation type="submission" date="2024-10" db="EMBL/GenBank/DDBJ databases">
        <title>Updated reference genomes for cyclostephanoid diatoms.</title>
        <authorList>
            <person name="Roberts W.R."/>
            <person name="Alverson A.J."/>
        </authorList>
    </citation>
    <scope>NUCLEOTIDE SEQUENCE [LARGE SCALE GENOMIC DNA]</scope>
    <source>
        <strain evidence="7 8">AJA228-03</strain>
    </source>
</reference>
<evidence type="ECO:0000256" key="4">
    <source>
        <dbReference type="RuleBase" id="RU361203"/>
    </source>
</evidence>
<dbReference type="InterPro" id="IPR008963">
    <property type="entry name" value="Purple_acid_Pase-like_N"/>
</dbReference>
<proteinExistence type="inferred from homology"/>
<comment type="caution">
    <text evidence="7">The sequence shown here is derived from an EMBL/GenBank/DDBJ whole genome shotgun (WGS) entry which is preliminary data.</text>
</comment>
<keyword evidence="2 4" id="KW-0378">Hydrolase</keyword>
<keyword evidence="1" id="KW-0732">Signal</keyword>
<dbReference type="EMBL" id="JALLPB020000409">
    <property type="protein sequence ID" value="KAL3809411.1"/>
    <property type="molecule type" value="Genomic_DNA"/>
</dbReference>
<dbReference type="InterPro" id="IPR039331">
    <property type="entry name" value="PAPs-like"/>
</dbReference>
<dbReference type="GO" id="GO:0003993">
    <property type="term" value="F:acid phosphatase activity"/>
    <property type="evidence" value="ECO:0007669"/>
    <property type="project" value="UniProtKB-EC"/>
</dbReference>
<evidence type="ECO:0000256" key="1">
    <source>
        <dbReference type="ARBA" id="ARBA00022729"/>
    </source>
</evidence>
<dbReference type="Gene3D" id="2.60.40.380">
    <property type="entry name" value="Purple acid phosphatase-like, N-terminal"/>
    <property type="match status" value="1"/>
</dbReference>
<dbReference type="Proteomes" id="UP001530377">
    <property type="component" value="Unassembled WGS sequence"/>
</dbReference>
<keyword evidence="3" id="KW-0325">Glycoprotein</keyword>
<dbReference type="InterPro" id="IPR041792">
    <property type="entry name" value="MPP_PAP"/>
</dbReference>
<dbReference type="InterPro" id="IPR029052">
    <property type="entry name" value="Metallo-depent_PP-like"/>
</dbReference>
<evidence type="ECO:0000259" key="5">
    <source>
        <dbReference type="Pfam" id="PF00149"/>
    </source>
</evidence>
<protein>
    <recommendedName>
        <fullName evidence="4">Purple acid phosphatase</fullName>
        <ecNumber evidence="4">3.1.3.2</ecNumber>
    </recommendedName>
</protein>
<organism evidence="7 8">
    <name type="scientific">Cyclostephanos tholiformis</name>
    <dbReference type="NCBI Taxonomy" id="382380"/>
    <lineage>
        <taxon>Eukaryota</taxon>
        <taxon>Sar</taxon>
        <taxon>Stramenopiles</taxon>
        <taxon>Ochrophyta</taxon>
        <taxon>Bacillariophyta</taxon>
        <taxon>Coscinodiscophyceae</taxon>
        <taxon>Thalassiosirophycidae</taxon>
        <taxon>Stephanodiscales</taxon>
        <taxon>Stephanodiscaceae</taxon>
        <taxon>Cyclostephanos</taxon>
    </lineage>
</organism>
<gene>
    <name evidence="7" type="ORF">ACHAXA_009155</name>
</gene>
<evidence type="ECO:0000313" key="7">
    <source>
        <dbReference type="EMBL" id="KAL3809411.1"/>
    </source>
</evidence>
<feature type="domain" description="Purple acid phosphatase C-terminal" evidence="6">
    <location>
        <begin position="496"/>
        <end position="555"/>
    </location>
</feature>
<dbReference type="SUPFAM" id="SSF56300">
    <property type="entry name" value="Metallo-dependent phosphatases"/>
    <property type="match status" value="1"/>
</dbReference>
<accession>A0ABD3RG83</accession>
<evidence type="ECO:0000256" key="3">
    <source>
        <dbReference type="ARBA" id="ARBA00023180"/>
    </source>
</evidence>
<comment type="similarity">
    <text evidence="4">Belongs to the metallophosphoesterase superfamily. Purple acid phosphatase family.</text>
</comment>
<dbReference type="SUPFAM" id="SSF49363">
    <property type="entry name" value="Purple acid phosphatase, N-terminal domain"/>
    <property type="match status" value="1"/>
</dbReference>
<dbReference type="Pfam" id="PF14008">
    <property type="entry name" value="Metallophos_C"/>
    <property type="match status" value="1"/>
</dbReference>
<dbReference type="CDD" id="cd00839">
    <property type="entry name" value="MPP_PAPs"/>
    <property type="match status" value="1"/>
</dbReference>
<sequence>MHRYCLTSRTMSPELRRVTMMLCLGIICSLYPLVSCAEIKSRKEAVSLAHISSGMANEPAVRTLEPIVTMSEKSTTCNPRHVHLSVGRNVDVTRSSMIVSFSFLSECAQQHRKNAVGAIRVGEVGKDLSAFYLGGLDEALSYNSSMTQHQLNHAKNGETRYFSDVYYHIELNDLKPGTRYQYQCLLIRGDHLSGLNLRRGQSSQYDTNYQIVSQGNRSTFLTPPIPGEWYSPPLDRSIKFAILGDLAVRPHSRETVKNLELSSLNTDEGRDSPELEFHKDHSKGIDCVLLAGDLAYADGDHTVWDDWLDMMSDHSFFRTIPTQVALGNHDLDHHRDDLEIAQSYETRFRMPQIRPPIREIAPNDLFFPGRNEDYLQAKTFVPYQWGNAYYSFTFGPSKHIVLSSYSSFLPGSTQMKWLLSELSSVDRRVTPWLIVMIHCPLYSTFHDHSREIFMTEARVHLEPVFVRHSVNFVISGHLHSYMRTLPTVDSKPDPRGPIHIIQGNGGRQANEPYRNPIEPEEFVEVRDHSMYGYGTLELCNRTHAQWKWVQTGFNAVDEGGLNGRFEPDFGLHDEVWVLNQLFVDYDDQVENRNDEKDG</sequence>
<evidence type="ECO:0000259" key="6">
    <source>
        <dbReference type="Pfam" id="PF14008"/>
    </source>
</evidence>
<dbReference type="AlphaFoldDB" id="A0ABD3RG83"/>
<evidence type="ECO:0000256" key="2">
    <source>
        <dbReference type="ARBA" id="ARBA00022801"/>
    </source>
</evidence>
<comment type="catalytic activity">
    <reaction evidence="4">
        <text>a phosphate monoester + H2O = an alcohol + phosphate</text>
        <dbReference type="Rhea" id="RHEA:15017"/>
        <dbReference type="ChEBI" id="CHEBI:15377"/>
        <dbReference type="ChEBI" id="CHEBI:30879"/>
        <dbReference type="ChEBI" id="CHEBI:43474"/>
        <dbReference type="ChEBI" id="CHEBI:67140"/>
        <dbReference type="EC" id="3.1.3.2"/>
    </reaction>
</comment>
<evidence type="ECO:0000313" key="8">
    <source>
        <dbReference type="Proteomes" id="UP001530377"/>
    </source>
</evidence>
<keyword evidence="8" id="KW-1185">Reference proteome</keyword>
<feature type="domain" description="Calcineurin-like phosphoesterase" evidence="5">
    <location>
        <begin position="239"/>
        <end position="481"/>
    </location>
</feature>
<dbReference type="PANTHER" id="PTHR22953">
    <property type="entry name" value="ACID PHOSPHATASE RELATED"/>
    <property type="match status" value="1"/>
</dbReference>
<dbReference type="EC" id="3.1.3.2" evidence="4"/>
<dbReference type="InterPro" id="IPR025733">
    <property type="entry name" value="PAPs_C"/>
</dbReference>
<dbReference type="InterPro" id="IPR004843">
    <property type="entry name" value="Calcineurin-like_PHP"/>
</dbReference>
<dbReference type="PANTHER" id="PTHR22953:SF153">
    <property type="entry name" value="PURPLE ACID PHOSPHATASE"/>
    <property type="match status" value="1"/>
</dbReference>
<dbReference type="Gene3D" id="3.60.21.10">
    <property type="match status" value="1"/>
</dbReference>